<feature type="binding site" evidence="9">
    <location>
        <position position="176"/>
    </location>
    <ligand>
        <name>substrate</name>
    </ligand>
</feature>
<evidence type="ECO:0000256" key="6">
    <source>
        <dbReference type="ARBA" id="ARBA00023295"/>
    </source>
</evidence>
<dbReference type="OrthoDB" id="64893at2759"/>
<sequence>MLEQMKTIPSAFWIDNYGKIRGSNRLDTLEGILQDAASKSDPPLCVFIFYDLPNRDCNAKASNGEISFGEQDVAEASEAALAIYRTRYVDPFVAVLGEYPRVPVVIVIEPDSLGNVISNAGQHSCTAATVATYKLGVRYAVDALSGARGHLAAGGTVGASMGAPIALYVDAAHGGWMGFEPNAQAFVSLMIEIGILDKIRGFTTNVANYQPLGEGALCPAEAYERAGEMLHGAVLGVADWCKKHVDHACCTEDPCEVLGLGSGGSTELSYVQSLQQHFVMRTGWQPHFVIDTGRNGRPHARSSCRSWCNINGAGAGHVPTMNTGLPSVVDAFYWLKTPGESDGCTRLLPSGQSCARFDSDCEGRDSITTPAAPEAGRWFHYQATMLARNADLRLDAAVPPPSAALAAFGFDVVHPRIVV</sequence>
<dbReference type="Proteomes" id="UP000037460">
    <property type="component" value="Unassembled WGS sequence"/>
</dbReference>
<keyword evidence="2 11" id="KW-0378">Hydrolase</keyword>
<dbReference type="GO" id="GO:0004553">
    <property type="term" value="F:hydrolase activity, hydrolyzing O-glycosyl compounds"/>
    <property type="evidence" value="ECO:0007669"/>
    <property type="project" value="InterPro"/>
</dbReference>
<keyword evidence="7" id="KW-0624">Polysaccharide degradation</keyword>
<feature type="binding site" evidence="9">
    <location>
        <position position="173"/>
    </location>
    <ligand>
        <name>substrate</name>
    </ligand>
</feature>
<evidence type="ECO:0000256" key="2">
    <source>
        <dbReference type="ARBA" id="ARBA00022801"/>
    </source>
</evidence>
<dbReference type="SUPFAM" id="SSF51989">
    <property type="entry name" value="Glycosyl hydrolases family 6, cellulases"/>
    <property type="match status" value="1"/>
</dbReference>
<evidence type="ECO:0000256" key="9">
    <source>
        <dbReference type="PIRSR" id="PIRSR001100-2"/>
    </source>
</evidence>
<evidence type="ECO:0000256" key="5">
    <source>
        <dbReference type="ARBA" id="ARBA00023277"/>
    </source>
</evidence>
<name>A0A0M0JEV0_9EUKA</name>
<feature type="active site" description="Proton donor" evidence="8 10">
    <location>
        <position position="111"/>
    </location>
</feature>
<dbReference type="InterPro" id="IPR001524">
    <property type="entry name" value="Glyco_hydro_6_CS"/>
</dbReference>
<protein>
    <submittedName>
        <fullName evidence="11">Glycoside hydrolase family 6 protein</fullName>
    </submittedName>
</protein>
<dbReference type="PROSITE" id="PS00656">
    <property type="entry name" value="GLYCOSYL_HYDROL_F6_2"/>
    <property type="match status" value="1"/>
</dbReference>
<feature type="binding site" evidence="9">
    <location>
        <position position="13"/>
    </location>
    <ligand>
        <name>substrate</name>
    </ligand>
</feature>
<dbReference type="Pfam" id="PF01341">
    <property type="entry name" value="Glyco_hydro_6"/>
    <property type="match status" value="1"/>
</dbReference>
<keyword evidence="6" id="KW-0326">Glycosidase</keyword>
<gene>
    <name evidence="11" type="ORF">Ctob_006765</name>
</gene>
<dbReference type="EMBL" id="JWZX01003016">
    <property type="protein sequence ID" value="KOO25121.1"/>
    <property type="molecule type" value="Genomic_DNA"/>
</dbReference>
<dbReference type="InterPro" id="IPR016288">
    <property type="entry name" value="Beta_cellobiohydrolase"/>
</dbReference>
<dbReference type="PRINTS" id="PR00733">
    <property type="entry name" value="GLHYDRLASE6"/>
</dbReference>
<dbReference type="GO" id="GO:0030245">
    <property type="term" value="P:cellulose catabolic process"/>
    <property type="evidence" value="ECO:0007669"/>
    <property type="project" value="UniProtKB-KW"/>
</dbReference>
<evidence type="ECO:0000256" key="1">
    <source>
        <dbReference type="ARBA" id="ARBA00022729"/>
    </source>
</evidence>
<feature type="binding site" evidence="9">
    <location>
        <position position="208"/>
    </location>
    <ligand>
        <name>substrate</name>
    </ligand>
</feature>
<keyword evidence="1" id="KW-0732">Signal</keyword>
<evidence type="ECO:0000256" key="10">
    <source>
        <dbReference type="PROSITE-ProRule" id="PRU10057"/>
    </source>
</evidence>
<feature type="binding site" evidence="9">
    <location>
        <position position="340"/>
    </location>
    <ligand>
        <name>substrate</name>
    </ligand>
</feature>
<accession>A0A0M0JEV0</accession>
<dbReference type="AlphaFoldDB" id="A0A0M0JEV0"/>
<dbReference type="PIRSF" id="PIRSF001100">
    <property type="entry name" value="Beta_cellobiohydrolase"/>
    <property type="match status" value="1"/>
</dbReference>
<evidence type="ECO:0000256" key="8">
    <source>
        <dbReference type="PIRSR" id="PIRSR001100-1"/>
    </source>
</evidence>
<feature type="binding site" evidence="9">
    <location>
        <position position="15"/>
    </location>
    <ligand>
        <name>substrate</name>
    </ligand>
</feature>
<feature type="binding site" evidence="9">
    <location>
        <position position="307"/>
    </location>
    <ligand>
        <name>substrate</name>
    </ligand>
</feature>
<comment type="caution">
    <text evidence="11">The sequence shown here is derived from an EMBL/GenBank/DDBJ whole genome shotgun (WGS) entry which is preliminary data.</text>
</comment>
<evidence type="ECO:0000313" key="12">
    <source>
        <dbReference type="Proteomes" id="UP000037460"/>
    </source>
</evidence>
<keyword evidence="4" id="KW-1015">Disulfide bond</keyword>
<evidence type="ECO:0000256" key="4">
    <source>
        <dbReference type="ARBA" id="ARBA00023157"/>
    </source>
</evidence>
<proteinExistence type="predicted"/>
<keyword evidence="5" id="KW-0119">Carbohydrate metabolism</keyword>
<feature type="active site" description="Proton acceptor" evidence="8">
    <location>
        <position position="342"/>
    </location>
</feature>
<reference evidence="12" key="1">
    <citation type="journal article" date="2015" name="PLoS Genet.">
        <title>Genome Sequence and Transcriptome Analyses of Chrysochromulina tobin: Metabolic Tools for Enhanced Algal Fitness in the Prominent Order Prymnesiales (Haptophyceae).</title>
        <authorList>
            <person name="Hovde B.T."/>
            <person name="Deodato C.R."/>
            <person name="Hunsperger H.M."/>
            <person name="Ryken S.A."/>
            <person name="Yost W."/>
            <person name="Jha R.K."/>
            <person name="Patterson J."/>
            <person name="Monnat R.J. Jr."/>
            <person name="Barlow S.B."/>
            <person name="Starkenburg S.R."/>
            <person name="Cattolico R.A."/>
        </authorList>
    </citation>
    <scope>NUCLEOTIDE SEQUENCE</scope>
    <source>
        <strain evidence="12">CCMP291</strain>
    </source>
</reference>
<dbReference type="InterPro" id="IPR036434">
    <property type="entry name" value="Beta_cellobiohydrolase_sf"/>
</dbReference>
<evidence type="ECO:0000256" key="3">
    <source>
        <dbReference type="ARBA" id="ARBA00023001"/>
    </source>
</evidence>
<dbReference type="PANTHER" id="PTHR34876:SF4">
    <property type="entry name" value="1,4-BETA-D-GLUCAN CELLOBIOHYDROLASE C-RELATED"/>
    <property type="match status" value="1"/>
</dbReference>
<keyword evidence="3" id="KW-0136">Cellulose degradation</keyword>
<dbReference type="Gene3D" id="3.20.20.40">
    <property type="entry name" value="1, 4-beta cellobiohydrolase"/>
    <property type="match status" value="1"/>
</dbReference>
<evidence type="ECO:0000313" key="11">
    <source>
        <dbReference type="EMBL" id="KOO25121.1"/>
    </source>
</evidence>
<dbReference type="PANTHER" id="PTHR34876">
    <property type="match status" value="1"/>
</dbReference>
<evidence type="ECO:0000256" key="7">
    <source>
        <dbReference type="ARBA" id="ARBA00023326"/>
    </source>
</evidence>
<keyword evidence="12" id="KW-1185">Reference proteome</keyword>
<feature type="binding site" evidence="9">
    <location>
        <position position="336"/>
    </location>
    <ligand>
        <name>substrate</name>
    </ligand>
</feature>
<organism evidence="11 12">
    <name type="scientific">Chrysochromulina tobinii</name>
    <dbReference type="NCBI Taxonomy" id="1460289"/>
    <lineage>
        <taxon>Eukaryota</taxon>
        <taxon>Haptista</taxon>
        <taxon>Haptophyta</taxon>
        <taxon>Prymnesiophyceae</taxon>
        <taxon>Prymnesiales</taxon>
        <taxon>Chrysochromulinaceae</taxon>
        <taxon>Chrysochromulina</taxon>
    </lineage>
</organism>